<keyword evidence="5" id="KW-0732">Signal</keyword>
<evidence type="ECO:0000256" key="4">
    <source>
        <dbReference type="SAM" id="MobiDB-lite"/>
    </source>
</evidence>
<dbReference type="Proteomes" id="UP001055105">
    <property type="component" value="Unassembled WGS sequence"/>
</dbReference>
<evidence type="ECO:0000313" key="8">
    <source>
        <dbReference type="Proteomes" id="UP001055105"/>
    </source>
</evidence>
<dbReference type="InterPro" id="IPR002508">
    <property type="entry name" value="MurNAc-LAA_cat"/>
</dbReference>
<comment type="caution">
    <text evidence="7">The sequence shown here is derived from an EMBL/GenBank/DDBJ whole genome shotgun (WGS) entry which is preliminary data.</text>
</comment>
<evidence type="ECO:0000259" key="6">
    <source>
        <dbReference type="SMART" id="SM00646"/>
    </source>
</evidence>
<dbReference type="SMART" id="SM00646">
    <property type="entry name" value="Ami_3"/>
    <property type="match status" value="1"/>
</dbReference>
<evidence type="ECO:0000256" key="2">
    <source>
        <dbReference type="ARBA" id="ARBA00011901"/>
    </source>
</evidence>
<dbReference type="GO" id="GO:0030288">
    <property type="term" value="C:outer membrane-bounded periplasmic space"/>
    <property type="evidence" value="ECO:0007669"/>
    <property type="project" value="TreeGrafter"/>
</dbReference>
<evidence type="ECO:0000256" key="5">
    <source>
        <dbReference type="SAM" id="SignalP"/>
    </source>
</evidence>
<dbReference type="SUPFAM" id="SSF53187">
    <property type="entry name" value="Zn-dependent exopeptidases"/>
    <property type="match status" value="1"/>
</dbReference>
<evidence type="ECO:0000313" key="7">
    <source>
        <dbReference type="EMBL" id="GKI18650.1"/>
    </source>
</evidence>
<dbReference type="Pfam" id="PF01520">
    <property type="entry name" value="Amidase_3"/>
    <property type="match status" value="1"/>
</dbReference>
<dbReference type="InterPro" id="IPR050695">
    <property type="entry name" value="N-acetylmuramoyl_amidase_3"/>
</dbReference>
<organism evidence="7 8">
    <name type="scientific">Alistipes finegoldii</name>
    <dbReference type="NCBI Taxonomy" id="214856"/>
    <lineage>
        <taxon>Bacteria</taxon>
        <taxon>Pseudomonadati</taxon>
        <taxon>Bacteroidota</taxon>
        <taxon>Bacteroidia</taxon>
        <taxon>Bacteroidales</taxon>
        <taxon>Rikenellaceae</taxon>
        <taxon>Alistipes</taxon>
    </lineage>
</organism>
<dbReference type="AlphaFoldDB" id="A0AA37KN31"/>
<gene>
    <name evidence="7" type="ORF">CE91St16_15580</name>
</gene>
<name>A0AA37KN31_9BACT</name>
<dbReference type="GO" id="GO:0009253">
    <property type="term" value="P:peptidoglycan catabolic process"/>
    <property type="evidence" value="ECO:0007669"/>
    <property type="project" value="InterPro"/>
</dbReference>
<dbReference type="Gene3D" id="3.40.630.40">
    <property type="entry name" value="Zn-dependent exopeptidases"/>
    <property type="match status" value="1"/>
</dbReference>
<feature type="compositionally biased region" description="Basic and acidic residues" evidence="4">
    <location>
        <begin position="330"/>
        <end position="339"/>
    </location>
</feature>
<dbReference type="RefSeq" id="WP_244076363.1">
    <property type="nucleotide sequence ID" value="NZ_AP025581.1"/>
</dbReference>
<feature type="domain" description="MurNAc-LAA" evidence="6">
    <location>
        <begin position="99"/>
        <end position="251"/>
    </location>
</feature>
<dbReference type="PANTHER" id="PTHR30404">
    <property type="entry name" value="N-ACETYLMURAMOYL-L-ALANINE AMIDASE"/>
    <property type="match status" value="1"/>
</dbReference>
<dbReference type="EMBL" id="BQOL01000001">
    <property type="protein sequence ID" value="GKI18650.1"/>
    <property type="molecule type" value="Genomic_DNA"/>
</dbReference>
<reference evidence="7" key="1">
    <citation type="submission" date="2022-01" db="EMBL/GenBank/DDBJ databases">
        <title>Novel bile acid biosynthetic pathways are enriched in the microbiome of centenarians.</title>
        <authorList>
            <person name="Sato Y."/>
            <person name="Atarashi K."/>
            <person name="Plichta R.D."/>
            <person name="Arai Y."/>
            <person name="Sasajima S."/>
            <person name="Kearney M.S."/>
            <person name="Suda W."/>
            <person name="Takeshita K."/>
            <person name="Sasaki T."/>
            <person name="Okamoto S."/>
            <person name="Skelly N.A."/>
            <person name="Okamura Y."/>
            <person name="Vlamakis H."/>
            <person name="Li Y."/>
            <person name="Tanoue T."/>
            <person name="Takei H."/>
            <person name="Nittono H."/>
            <person name="Narushima S."/>
            <person name="Irie J."/>
            <person name="Itoh H."/>
            <person name="Moriya K."/>
            <person name="Sugiura Y."/>
            <person name="Suematsu M."/>
            <person name="Moritoki N."/>
            <person name="Shibata S."/>
            <person name="Littman R.D."/>
            <person name="Fischbach A.M."/>
            <person name="Uwamino Y."/>
            <person name="Inoue T."/>
            <person name="Honda A."/>
            <person name="Hattori M."/>
            <person name="Murai T."/>
            <person name="Xavier J.R."/>
            <person name="Hirose N."/>
            <person name="Honda K."/>
        </authorList>
    </citation>
    <scope>NUCLEOTIDE SEQUENCE</scope>
    <source>
        <strain evidence="7">CE91-St16</strain>
    </source>
</reference>
<dbReference type="GO" id="GO:0008745">
    <property type="term" value="F:N-acetylmuramoyl-L-alanine amidase activity"/>
    <property type="evidence" value="ECO:0007669"/>
    <property type="project" value="UniProtKB-EC"/>
</dbReference>
<dbReference type="CDD" id="cd02696">
    <property type="entry name" value="MurNAc-LAA"/>
    <property type="match status" value="1"/>
</dbReference>
<sequence>MRTRLFLLFAFAAVTVLTNAASAGNIAHGVEVVVIDPGHGGNDPGAHYGGTSEKDLTLKVALKLGKMIEEGMPGVKVVYTRKTDKALGPDKAKDLQARADIANKAGGDLFISIHVNAAKSTAARGVETLIMGESPKEQRYNENALFENNREDLIDMSDERTAAIVRAYIQNLQFTYGEYSMAIARCIQNNYLKAGRHSRGIKPQLLRVLYATDMPGVLTEIGFLSNSQEAAYMKSEKGQTEIARSIYEGVKNYSAYVLETRNAEEEAAAAPKPEQKPEQVVVGKEPVRGAGGKAGAKDSAAKSESVTAPAERETSKTQTPKTETPKAGAPKRETPKAETPKQTAPKQDAQPLRYTVQVLASTQTVPTSSARFKSYRGKVKQYTADGKYRYKYCVGEYETRAAAQKQLAAVRKVFPDAFVVSCRGTRIVK</sequence>
<proteinExistence type="predicted"/>
<evidence type="ECO:0000256" key="3">
    <source>
        <dbReference type="ARBA" id="ARBA00022801"/>
    </source>
</evidence>
<feature type="signal peptide" evidence="5">
    <location>
        <begin position="1"/>
        <end position="23"/>
    </location>
</feature>
<feature type="chain" id="PRO_5041242152" description="N-acetylmuramoyl-L-alanine amidase" evidence="5">
    <location>
        <begin position="24"/>
        <end position="429"/>
    </location>
</feature>
<evidence type="ECO:0000256" key="1">
    <source>
        <dbReference type="ARBA" id="ARBA00001561"/>
    </source>
</evidence>
<keyword evidence="3" id="KW-0378">Hydrolase</keyword>
<dbReference type="PANTHER" id="PTHR30404:SF0">
    <property type="entry name" value="N-ACETYLMURAMOYL-L-ALANINE AMIDASE AMIC"/>
    <property type="match status" value="1"/>
</dbReference>
<feature type="region of interest" description="Disordered" evidence="4">
    <location>
        <begin position="287"/>
        <end position="352"/>
    </location>
</feature>
<accession>A0AA37KN31</accession>
<comment type="catalytic activity">
    <reaction evidence="1">
        <text>Hydrolyzes the link between N-acetylmuramoyl residues and L-amino acid residues in certain cell-wall glycopeptides.</text>
        <dbReference type="EC" id="3.5.1.28"/>
    </reaction>
</comment>
<protein>
    <recommendedName>
        <fullName evidence="2">N-acetylmuramoyl-L-alanine amidase</fullName>
        <ecNumber evidence="2">3.5.1.28</ecNumber>
    </recommendedName>
</protein>
<dbReference type="EC" id="3.5.1.28" evidence="2"/>